<feature type="compositionally biased region" description="Basic and acidic residues" evidence="1">
    <location>
        <begin position="343"/>
        <end position="355"/>
    </location>
</feature>
<protein>
    <recommendedName>
        <fullName evidence="4">Nucleoporin NUP60</fullName>
    </recommendedName>
</protein>
<feature type="region of interest" description="Disordered" evidence="1">
    <location>
        <begin position="343"/>
        <end position="367"/>
    </location>
</feature>
<dbReference type="GeneID" id="59237037"/>
<dbReference type="OrthoDB" id="5370852at2759"/>
<dbReference type="AlphaFoldDB" id="A0A7H9B3P7"/>
<gene>
    <name evidence="2" type="ORF">HG535_0E03790</name>
</gene>
<evidence type="ECO:0000313" key="2">
    <source>
        <dbReference type="EMBL" id="QLG73295.1"/>
    </source>
</evidence>
<sequence length="548" mass="60542">MEQQGKSYSRGQATAPYRGPLKSQKVTKPSFFNKLKRILDRKTDFIASGLHASQHPGIYTSTSGKTDQRMANIPGGFFSPDNSNTVLHLPKRQRAEPRDFSSASVAESHYSMGSEAADENRSADISNAKLADFFRGKGDQPLSDMEMEGVISLMRKSSTAQSSRRGSIANSINQAKDYTDLGTSRVLKSSRAPSLTSFRAPSFVPKYDISSGSHSTANTGLRSASGRRRVFDYSNMPSPYRTTVYKYSAADNKELSITEASSSAPIVATTKNPAQEDSFSSFGGEHKRLSNTASALVSLLDEAAPDQQQLPSRMANPYSSHVRTYKKVLGGTIKRERVIEHKDKKKTDDLARTQHETTSSEWLPKQVQSSLDKYKPVRSSSLRAGIEIGDHSSKSESNTEDALKELPTSRFTFNFNNVVEKKESNEHKGRADEVKPSFEFSKFENPLSSSHKLFNDLEQQSNSRSSIRNSNNGISKDPNRYSLAAANTQVADDSSPCNSVSTPKISFKKPVISKVNEKFDFGSPFLSNLNTDGIDDDKVKQFRSSFIF</sequence>
<proteinExistence type="predicted"/>
<dbReference type="PANTHER" id="PTHR28284">
    <property type="entry name" value="NUCLEOPORIN NUP60"/>
    <property type="match status" value="1"/>
</dbReference>
<dbReference type="RefSeq" id="XP_037145022.1">
    <property type="nucleotide sequence ID" value="XM_037289127.1"/>
</dbReference>
<feature type="compositionally biased region" description="Polar residues" evidence="1">
    <location>
        <begin position="356"/>
        <end position="367"/>
    </location>
</feature>
<dbReference type="GO" id="GO:0017056">
    <property type="term" value="F:structural constituent of nuclear pore"/>
    <property type="evidence" value="ECO:0007669"/>
    <property type="project" value="InterPro"/>
</dbReference>
<dbReference type="GO" id="GO:0006607">
    <property type="term" value="P:NLS-bearing protein import into nucleus"/>
    <property type="evidence" value="ECO:0007669"/>
    <property type="project" value="TreeGrafter"/>
</dbReference>
<dbReference type="GO" id="GO:0034398">
    <property type="term" value="P:telomere tethering at nuclear periphery"/>
    <property type="evidence" value="ECO:0007669"/>
    <property type="project" value="TreeGrafter"/>
</dbReference>
<dbReference type="GO" id="GO:0044615">
    <property type="term" value="C:nuclear pore nuclear basket"/>
    <property type="evidence" value="ECO:0007669"/>
    <property type="project" value="InterPro"/>
</dbReference>
<dbReference type="KEGG" id="zmk:HG535_0E03790"/>
<accession>A0A7H9B3P7</accession>
<feature type="compositionally biased region" description="Low complexity" evidence="1">
    <location>
        <begin position="461"/>
        <end position="475"/>
    </location>
</feature>
<evidence type="ECO:0000313" key="3">
    <source>
        <dbReference type="Proteomes" id="UP000509704"/>
    </source>
</evidence>
<feature type="region of interest" description="Disordered" evidence="1">
    <location>
        <begin position="457"/>
        <end position="479"/>
    </location>
</feature>
<dbReference type="Proteomes" id="UP000509704">
    <property type="component" value="Chromosome 5"/>
</dbReference>
<evidence type="ECO:0008006" key="4">
    <source>
        <dbReference type="Google" id="ProtNLM"/>
    </source>
</evidence>
<keyword evidence="3" id="KW-1185">Reference proteome</keyword>
<organism evidence="2 3">
    <name type="scientific">Zygotorulaspora mrakii</name>
    <name type="common">Zygosaccharomyces mrakii</name>
    <dbReference type="NCBI Taxonomy" id="42260"/>
    <lineage>
        <taxon>Eukaryota</taxon>
        <taxon>Fungi</taxon>
        <taxon>Dikarya</taxon>
        <taxon>Ascomycota</taxon>
        <taxon>Saccharomycotina</taxon>
        <taxon>Saccharomycetes</taxon>
        <taxon>Saccharomycetales</taxon>
        <taxon>Saccharomycetaceae</taxon>
        <taxon>Zygotorulaspora</taxon>
    </lineage>
</organism>
<dbReference type="GO" id="GO:0008298">
    <property type="term" value="P:intracellular mRNA localization"/>
    <property type="evidence" value="ECO:0007669"/>
    <property type="project" value="TreeGrafter"/>
</dbReference>
<evidence type="ECO:0000256" key="1">
    <source>
        <dbReference type="SAM" id="MobiDB-lite"/>
    </source>
</evidence>
<feature type="region of interest" description="Disordered" evidence="1">
    <location>
        <begin position="1"/>
        <end position="28"/>
    </location>
</feature>
<feature type="region of interest" description="Disordered" evidence="1">
    <location>
        <begin position="385"/>
        <end position="405"/>
    </location>
</feature>
<dbReference type="InterPro" id="IPR034432">
    <property type="entry name" value="Nup60"/>
</dbReference>
<dbReference type="GO" id="GO:0016973">
    <property type="term" value="P:poly(A)+ mRNA export from nucleus"/>
    <property type="evidence" value="ECO:0007669"/>
    <property type="project" value="TreeGrafter"/>
</dbReference>
<name>A0A7H9B3P7_ZYGMR</name>
<dbReference type="PANTHER" id="PTHR28284:SF1">
    <property type="entry name" value="NUCLEOPORIN NUP60"/>
    <property type="match status" value="1"/>
</dbReference>
<dbReference type="GO" id="GO:0031990">
    <property type="term" value="P:mRNA export from nucleus in response to heat stress"/>
    <property type="evidence" value="ECO:0007669"/>
    <property type="project" value="TreeGrafter"/>
</dbReference>
<reference evidence="2 3" key="1">
    <citation type="submission" date="2020-07" db="EMBL/GenBank/DDBJ databases">
        <title>The yeast mating-type switching endonuclease HO is a domesticated member of an unorthodox homing genetic element family.</title>
        <authorList>
            <person name="Coughlan A.Y."/>
            <person name="Lombardi L."/>
            <person name="Braun-Galleani S."/>
            <person name="Martos A.R."/>
            <person name="Galeote V."/>
            <person name="Bigey F."/>
            <person name="Dequin S."/>
            <person name="Byrne K.P."/>
            <person name="Wolfe K.H."/>
        </authorList>
    </citation>
    <scope>NUCLEOTIDE SEQUENCE [LARGE SCALE GENOMIC DNA]</scope>
    <source>
        <strain evidence="2 3">NRRL Y-6702</strain>
    </source>
</reference>
<feature type="compositionally biased region" description="Polar residues" evidence="1">
    <location>
        <begin position="1"/>
        <end position="12"/>
    </location>
</feature>
<dbReference type="EMBL" id="CP058608">
    <property type="protein sequence ID" value="QLG73295.1"/>
    <property type="molecule type" value="Genomic_DNA"/>
</dbReference>